<dbReference type="KEGG" id="eva:EIB75_09240"/>
<dbReference type="RefSeq" id="WP_124986464.1">
    <property type="nucleotide sequence ID" value="NZ_CP034160.1"/>
</dbReference>
<dbReference type="SUPFAM" id="SSF55874">
    <property type="entry name" value="ATPase domain of HSP90 chaperone/DNA topoisomerase II/histidine kinase"/>
    <property type="match status" value="1"/>
</dbReference>
<proteinExistence type="predicted"/>
<evidence type="ECO:0000313" key="2">
    <source>
        <dbReference type="Proteomes" id="UP000272316"/>
    </source>
</evidence>
<dbReference type="EMBL" id="CP034160">
    <property type="protein sequence ID" value="AZI55420.1"/>
    <property type="molecule type" value="Genomic_DNA"/>
</dbReference>
<organism evidence="1 2">
    <name type="scientific">Epilithonimonas vandammei</name>
    <dbReference type="NCBI Taxonomy" id="2487072"/>
    <lineage>
        <taxon>Bacteria</taxon>
        <taxon>Pseudomonadati</taxon>
        <taxon>Bacteroidota</taxon>
        <taxon>Flavobacteriia</taxon>
        <taxon>Flavobacteriales</taxon>
        <taxon>Weeksellaceae</taxon>
        <taxon>Chryseobacterium group</taxon>
        <taxon>Epilithonimonas</taxon>
    </lineage>
</organism>
<dbReference type="Proteomes" id="UP000272316">
    <property type="component" value="Chromosome"/>
</dbReference>
<keyword evidence="1" id="KW-0547">Nucleotide-binding</keyword>
<accession>A0A3G8ZEC4</accession>
<keyword evidence="1" id="KW-0067">ATP-binding</keyword>
<gene>
    <name evidence="1" type="ORF">EIB75_09240</name>
</gene>
<reference evidence="2" key="1">
    <citation type="submission" date="2018-11" db="EMBL/GenBank/DDBJ databases">
        <title>Proposal to divide the Flavobacteriaceae and reorganize its genera based on Amino Acid Identity values calculated from whole genome sequences.</title>
        <authorList>
            <person name="Nicholson A.C."/>
            <person name="Gulvik C.A."/>
            <person name="Whitney A.M."/>
            <person name="Sheth M."/>
            <person name="Batra D."/>
            <person name="Pryor J."/>
            <person name="Bernardet J.-F."/>
            <person name="Hugo C."/>
            <person name="Kampfer P."/>
            <person name="Newman J.D."/>
            <person name="McQuiston J.R."/>
        </authorList>
    </citation>
    <scope>NUCLEOTIDE SEQUENCE [LARGE SCALE GENOMIC DNA]</scope>
    <source>
        <strain evidence="2">H6466</strain>
    </source>
</reference>
<protein>
    <submittedName>
        <fullName evidence="1">ATP-binding protein</fullName>
    </submittedName>
</protein>
<dbReference type="GO" id="GO:0005524">
    <property type="term" value="F:ATP binding"/>
    <property type="evidence" value="ECO:0007669"/>
    <property type="project" value="UniProtKB-KW"/>
</dbReference>
<dbReference type="AlphaFoldDB" id="A0A3G8ZEC4"/>
<sequence length="48" mass="5447">MRGSNSQNKAGSGLGLRIVKRILEYLKVEISYTSLSDRENLFTVIFNK</sequence>
<dbReference type="Gene3D" id="3.30.565.10">
    <property type="entry name" value="Histidine kinase-like ATPase, C-terminal domain"/>
    <property type="match status" value="1"/>
</dbReference>
<dbReference type="InterPro" id="IPR036890">
    <property type="entry name" value="HATPase_C_sf"/>
</dbReference>
<evidence type="ECO:0000313" key="1">
    <source>
        <dbReference type="EMBL" id="AZI55420.1"/>
    </source>
</evidence>
<name>A0A3G8ZEC4_9FLAO</name>